<protein>
    <submittedName>
        <fullName evidence="1">Uncharacterized protein</fullName>
    </submittedName>
</protein>
<proteinExistence type="predicted"/>
<dbReference type="AlphaFoldDB" id="A0A401NXL2"/>
<evidence type="ECO:0000313" key="2">
    <source>
        <dbReference type="Proteomes" id="UP000288216"/>
    </source>
</evidence>
<reference evidence="1 2" key="1">
    <citation type="journal article" date="2018" name="Nat. Ecol. Evol.">
        <title>Shark genomes provide insights into elasmobranch evolution and the origin of vertebrates.</title>
        <authorList>
            <person name="Hara Y"/>
            <person name="Yamaguchi K"/>
            <person name="Onimaru K"/>
            <person name="Kadota M"/>
            <person name="Koyanagi M"/>
            <person name="Keeley SD"/>
            <person name="Tatsumi K"/>
            <person name="Tanaka K"/>
            <person name="Motone F"/>
            <person name="Kageyama Y"/>
            <person name="Nozu R"/>
            <person name="Adachi N"/>
            <person name="Nishimura O"/>
            <person name="Nakagawa R"/>
            <person name="Tanegashima C"/>
            <person name="Kiyatake I"/>
            <person name="Matsumoto R"/>
            <person name="Murakumo K"/>
            <person name="Nishida K"/>
            <person name="Terakita A"/>
            <person name="Kuratani S"/>
            <person name="Sato K"/>
            <person name="Hyodo S Kuraku.S."/>
        </authorList>
    </citation>
    <scope>NUCLEOTIDE SEQUENCE [LARGE SCALE GENOMIC DNA]</scope>
</reference>
<name>A0A401NXL2_SCYTO</name>
<comment type="caution">
    <text evidence="1">The sequence shown here is derived from an EMBL/GenBank/DDBJ whole genome shotgun (WGS) entry which is preliminary data.</text>
</comment>
<keyword evidence="2" id="KW-1185">Reference proteome</keyword>
<evidence type="ECO:0000313" key="1">
    <source>
        <dbReference type="EMBL" id="GCB65613.1"/>
    </source>
</evidence>
<dbReference type="Proteomes" id="UP000288216">
    <property type="component" value="Unassembled WGS sequence"/>
</dbReference>
<accession>A0A401NXL2</accession>
<sequence>MQGRAPIIMLWKRLDCPSFPSLEEQKMCTAVLSFTENPSSSFCYDCQIEFSLVLIRILFKCIQVNN</sequence>
<dbReference type="EMBL" id="BFAA01000085">
    <property type="protein sequence ID" value="GCB65613.1"/>
    <property type="molecule type" value="Genomic_DNA"/>
</dbReference>
<gene>
    <name evidence="1" type="ORF">scyTo_0000436</name>
</gene>
<organism evidence="1 2">
    <name type="scientific">Scyliorhinus torazame</name>
    <name type="common">Cloudy catshark</name>
    <name type="synonym">Catulus torazame</name>
    <dbReference type="NCBI Taxonomy" id="75743"/>
    <lineage>
        <taxon>Eukaryota</taxon>
        <taxon>Metazoa</taxon>
        <taxon>Chordata</taxon>
        <taxon>Craniata</taxon>
        <taxon>Vertebrata</taxon>
        <taxon>Chondrichthyes</taxon>
        <taxon>Elasmobranchii</taxon>
        <taxon>Galeomorphii</taxon>
        <taxon>Galeoidea</taxon>
        <taxon>Carcharhiniformes</taxon>
        <taxon>Scyliorhinidae</taxon>
        <taxon>Scyliorhinus</taxon>
    </lineage>
</organism>